<accession>A0A8J2K3A0</accession>
<dbReference type="AlphaFoldDB" id="A0A8J2K3A0"/>
<dbReference type="PANTHER" id="PTHR12378">
    <property type="entry name" value="DESUMOYLATING ISOPEPTIDASE"/>
    <property type="match status" value="1"/>
</dbReference>
<dbReference type="GO" id="GO:0008233">
    <property type="term" value="F:peptidase activity"/>
    <property type="evidence" value="ECO:0007669"/>
    <property type="project" value="InterPro"/>
</dbReference>
<dbReference type="GO" id="GO:0070646">
    <property type="term" value="P:protein modification by small protein removal"/>
    <property type="evidence" value="ECO:0007669"/>
    <property type="project" value="TreeGrafter"/>
</dbReference>
<sequence>MRNEGTQVFTFEWDLSKGLLYGVVSHVGILAFGTFYEYCKEGIEIIKVLPGCLPPDPKHGYPTLHYEIEIGRTRVTEKDFNTWVSSQSSDKFKAENYNIVTNNCIGFAIEACEFLRVKAPIHWFILKALIFASNRVTLPLLSAISGLFADHWKVLFLFSENTK</sequence>
<proteinExistence type="predicted"/>
<dbReference type="InterPro" id="IPR008580">
    <property type="entry name" value="PPPDE_dom"/>
</dbReference>
<dbReference type="SMART" id="SM01179">
    <property type="entry name" value="DUF862"/>
    <property type="match status" value="1"/>
</dbReference>
<reference evidence="2" key="1">
    <citation type="submission" date="2021-06" db="EMBL/GenBank/DDBJ databases">
        <authorList>
            <person name="Hodson N. C."/>
            <person name="Mongue J. A."/>
            <person name="Jaron S. K."/>
        </authorList>
    </citation>
    <scope>NUCLEOTIDE SEQUENCE</scope>
</reference>
<organism evidence="2 3">
    <name type="scientific">Allacma fusca</name>
    <dbReference type="NCBI Taxonomy" id="39272"/>
    <lineage>
        <taxon>Eukaryota</taxon>
        <taxon>Metazoa</taxon>
        <taxon>Ecdysozoa</taxon>
        <taxon>Arthropoda</taxon>
        <taxon>Hexapoda</taxon>
        <taxon>Collembola</taxon>
        <taxon>Symphypleona</taxon>
        <taxon>Sminthuridae</taxon>
        <taxon>Allacma</taxon>
    </lineage>
</organism>
<evidence type="ECO:0000259" key="1">
    <source>
        <dbReference type="PROSITE" id="PS51858"/>
    </source>
</evidence>
<dbReference type="EMBL" id="CAJVCH010195260">
    <property type="protein sequence ID" value="CAG7730484.1"/>
    <property type="molecule type" value="Genomic_DNA"/>
</dbReference>
<feature type="domain" description="PPPDE" evidence="1">
    <location>
        <begin position="6"/>
        <end position="152"/>
    </location>
</feature>
<dbReference type="OrthoDB" id="8293576at2759"/>
<dbReference type="Pfam" id="PF05903">
    <property type="entry name" value="Peptidase_C97"/>
    <property type="match status" value="1"/>
</dbReference>
<name>A0A8J2K3A0_9HEXA</name>
<dbReference type="Proteomes" id="UP000708208">
    <property type="component" value="Unassembled WGS sequence"/>
</dbReference>
<comment type="caution">
    <text evidence="2">The sequence shown here is derived from an EMBL/GenBank/DDBJ whole genome shotgun (WGS) entry which is preliminary data.</text>
</comment>
<evidence type="ECO:0000313" key="2">
    <source>
        <dbReference type="EMBL" id="CAG7730484.1"/>
    </source>
</evidence>
<gene>
    <name evidence="2" type="ORF">AFUS01_LOCUS19127</name>
</gene>
<keyword evidence="3" id="KW-1185">Reference proteome</keyword>
<protein>
    <recommendedName>
        <fullName evidence="1">PPPDE domain-containing protein</fullName>
    </recommendedName>
</protein>
<evidence type="ECO:0000313" key="3">
    <source>
        <dbReference type="Proteomes" id="UP000708208"/>
    </source>
</evidence>
<dbReference type="PROSITE" id="PS51858">
    <property type="entry name" value="PPPDE"/>
    <property type="match status" value="1"/>
</dbReference>